<feature type="region of interest" description="Disordered" evidence="1">
    <location>
        <begin position="425"/>
        <end position="513"/>
    </location>
</feature>
<dbReference type="EMBL" id="BAABJV010000003">
    <property type="protein sequence ID" value="GAA4770283.1"/>
    <property type="molecule type" value="Genomic_DNA"/>
</dbReference>
<evidence type="ECO:0000256" key="1">
    <source>
        <dbReference type="SAM" id="MobiDB-lite"/>
    </source>
</evidence>
<protein>
    <submittedName>
        <fullName evidence="3">IS1380 family transposase</fullName>
    </submittedName>
</protein>
<dbReference type="Pfam" id="PF13701">
    <property type="entry name" value="DDE_Tnp_1_4"/>
    <property type="match status" value="1"/>
</dbReference>
<keyword evidence="4" id="KW-1185">Reference proteome</keyword>
<gene>
    <name evidence="3" type="ORF">GCM10023329_16590</name>
</gene>
<comment type="caution">
    <text evidence="3">The sequence shown here is derived from an EMBL/GenBank/DDBJ whole genome shotgun (WGS) entry which is preliminary data.</text>
</comment>
<dbReference type="Proteomes" id="UP001501147">
    <property type="component" value="Unassembled WGS sequence"/>
</dbReference>
<name>A0ABP9A073_9ACTN</name>
<evidence type="ECO:0000313" key="3">
    <source>
        <dbReference type="EMBL" id="GAA4770283.1"/>
    </source>
</evidence>
<accession>A0ABP9A073</accession>
<evidence type="ECO:0000259" key="2">
    <source>
        <dbReference type="Pfam" id="PF13701"/>
    </source>
</evidence>
<sequence length="513" mass="55353">MKHSIGSYPRVRVQGDGRQVVSQAGSVLLVETVRKTGLDQVISSALAQWRKPRAVHDPGKVLVDVALAVALGGDCLADVAMLRAEPAVFGPVASDPTVSRLIDALAASGEKALHAIRSARSEVRDRVWSLAGENAPDADGQVTVDLDGVLVIAHSDKEDAAATWKKTYGHHPLTAFVDHGPGGTGEPVAALLRPGNAGSNTAADHITTAQLALAQLPRHYRRGRQTLIRTDSAGGTHDFVSWLAKRGRWLSYSVGMTVTEQVHEHVLKVPASAWTAAVETNGEVRDGAWVAEFTGKLLDGWPQGMRLIVRKERPHPGAQLRITDADGMRITCFATNTAGRPIAELELRHQLRARAEDRIRAARATGLRNLPLHTTAQNKVWLEIVQIAFDLLAWMPMLALMGTARLWEPRRLRLRLFTAAGQLVTSGRQADPPPGPALALDQPHHRRTRTARPPAKPRLTTGFTHPCDSSSTPGAVEPGATPRRHSGPRPAQPQLTARKRATDTVGGPSRLRG</sequence>
<dbReference type="InterPro" id="IPR025668">
    <property type="entry name" value="Tnp_DDE_dom"/>
</dbReference>
<organism evidence="3 4">
    <name type="scientific">Streptomyces sanyensis</name>
    <dbReference type="NCBI Taxonomy" id="568869"/>
    <lineage>
        <taxon>Bacteria</taxon>
        <taxon>Bacillati</taxon>
        <taxon>Actinomycetota</taxon>
        <taxon>Actinomycetes</taxon>
        <taxon>Kitasatosporales</taxon>
        <taxon>Streptomycetaceae</taxon>
        <taxon>Streptomyces</taxon>
    </lineage>
</organism>
<proteinExistence type="predicted"/>
<dbReference type="NCBIfam" id="NF033539">
    <property type="entry name" value="transpos_IS1380"/>
    <property type="match status" value="1"/>
</dbReference>
<reference evidence="4" key="1">
    <citation type="journal article" date="2019" name="Int. J. Syst. Evol. Microbiol.">
        <title>The Global Catalogue of Microorganisms (GCM) 10K type strain sequencing project: providing services to taxonomists for standard genome sequencing and annotation.</title>
        <authorList>
            <consortium name="The Broad Institute Genomics Platform"/>
            <consortium name="The Broad Institute Genome Sequencing Center for Infectious Disease"/>
            <person name="Wu L."/>
            <person name="Ma J."/>
        </authorList>
    </citation>
    <scope>NUCLEOTIDE SEQUENCE [LARGE SCALE GENOMIC DNA]</scope>
    <source>
        <strain evidence="4">JCM 18324</strain>
    </source>
</reference>
<evidence type="ECO:0000313" key="4">
    <source>
        <dbReference type="Proteomes" id="UP001501147"/>
    </source>
</evidence>
<feature type="compositionally biased region" description="Low complexity" evidence="1">
    <location>
        <begin position="451"/>
        <end position="461"/>
    </location>
</feature>
<dbReference type="InterPro" id="IPR047960">
    <property type="entry name" value="Transpos_IS1380"/>
</dbReference>
<feature type="domain" description="Transposase DDE" evidence="2">
    <location>
        <begin position="5"/>
        <end position="429"/>
    </location>
</feature>